<protein>
    <submittedName>
        <fullName evidence="7">Sodium-independent anion transporter</fullName>
    </submittedName>
</protein>
<dbReference type="Proteomes" id="UP000294360">
    <property type="component" value="Chromosome"/>
</dbReference>
<feature type="transmembrane region" description="Helical" evidence="5">
    <location>
        <begin position="266"/>
        <end position="289"/>
    </location>
</feature>
<feature type="transmembrane region" description="Helical" evidence="5">
    <location>
        <begin position="397"/>
        <end position="427"/>
    </location>
</feature>
<accession>A0A4U8Z690</accession>
<reference evidence="7 8" key="1">
    <citation type="submission" date="2019-03" db="EMBL/GenBank/DDBJ databases">
        <authorList>
            <person name="Kox A.R. M."/>
        </authorList>
    </citation>
    <scope>NUCLEOTIDE SEQUENCE [LARGE SCALE GENOMIC DNA]</scope>
    <source>
        <strain evidence="7">MTUNDRAET4 annotated genome</strain>
    </source>
</reference>
<feature type="transmembrane region" description="Helical" evidence="5">
    <location>
        <begin position="113"/>
        <end position="133"/>
    </location>
</feature>
<dbReference type="InterPro" id="IPR036513">
    <property type="entry name" value="STAS_dom_sf"/>
</dbReference>
<evidence type="ECO:0000256" key="3">
    <source>
        <dbReference type="ARBA" id="ARBA00022989"/>
    </source>
</evidence>
<dbReference type="PROSITE" id="PS50801">
    <property type="entry name" value="STAS"/>
    <property type="match status" value="1"/>
</dbReference>
<gene>
    <name evidence="7" type="ORF">MTUNDRAET4_4237</name>
</gene>
<feature type="transmembrane region" description="Helical" evidence="5">
    <location>
        <begin position="187"/>
        <end position="209"/>
    </location>
</feature>
<dbReference type="GO" id="GO:0016020">
    <property type="term" value="C:membrane"/>
    <property type="evidence" value="ECO:0007669"/>
    <property type="project" value="UniProtKB-SubCell"/>
</dbReference>
<dbReference type="GO" id="GO:0055085">
    <property type="term" value="P:transmembrane transport"/>
    <property type="evidence" value="ECO:0007669"/>
    <property type="project" value="InterPro"/>
</dbReference>
<feature type="domain" description="STAS" evidence="6">
    <location>
        <begin position="456"/>
        <end position="565"/>
    </location>
</feature>
<dbReference type="PANTHER" id="PTHR11814">
    <property type="entry name" value="SULFATE TRANSPORTER"/>
    <property type="match status" value="1"/>
</dbReference>
<dbReference type="InterPro" id="IPR001902">
    <property type="entry name" value="SLC26A/SulP_fam"/>
</dbReference>
<feature type="transmembrane region" description="Helical" evidence="5">
    <location>
        <begin position="69"/>
        <end position="86"/>
    </location>
</feature>
<organism evidence="7 8">
    <name type="scientific">Methylocella tundrae</name>
    <dbReference type="NCBI Taxonomy" id="227605"/>
    <lineage>
        <taxon>Bacteria</taxon>
        <taxon>Pseudomonadati</taxon>
        <taxon>Pseudomonadota</taxon>
        <taxon>Alphaproteobacteria</taxon>
        <taxon>Hyphomicrobiales</taxon>
        <taxon>Beijerinckiaceae</taxon>
        <taxon>Methylocella</taxon>
    </lineage>
</organism>
<evidence type="ECO:0000313" key="8">
    <source>
        <dbReference type="Proteomes" id="UP000294360"/>
    </source>
</evidence>
<comment type="subcellular location">
    <subcellularLocation>
        <location evidence="1">Membrane</location>
        <topology evidence="1">Multi-pass membrane protein</topology>
    </subcellularLocation>
</comment>
<sequence>MDWEKIGMAAGILNPSFVELFTPKLITVLRERYGLSDLRADAVAGLTVAIVALPLSMAIAIASGVTPDRGLYTAIIGGFFVSALGGSRFQIGGPAGAFIVLVAATVAEHGVDGLILATLLSGLILVAIGFLRLGAFIKYIPYPVTVGFSAGIATIIFASQIKDLFGLTLSGPEPGPLLEKLSTLGKALPTTSPSAVGVAAATIAVILLIRRYRPHWPGLLIAVTIASAAGFALGLPIETIGTHFGGIPRSLPAPYLPAMSYDKITAVLPAAFSFALLGSIESLLSAVVADSMSGRRHRSNCELVAQGVANMASALFGGICVTGTIARTATNVRAGARGPIAGMLHSLFLLIFMMVAAPLASYIPLAALAGVLTIVAWNMAEKHAFATLLRASRGAAIVLLATFLLTIFRDLATGILVGFSLASLIILRRMSQSLEVETLGPMDEDQSDRSEAGEAYDATLTTDRDIVAFRISGAFFFGAAAGVSAVLDEIAEQPKAYVIDLSAVQFFDSTAAVTIGEFARKARRAGALVYVSGASKAVRRALLLHSDGVRRVHFKDDVKSAVSAARAAIARAPVAHEGMSVP</sequence>
<dbReference type="InterPro" id="IPR002645">
    <property type="entry name" value="STAS_dom"/>
</dbReference>
<evidence type="ECO:0000256" key="1">
    <source>
        <dbReference type="ARBA" id="ARBA00004141"/>
    </source>
</evidence>
<keyword evidence="2 5" id="KW-0812">Transmembrane</keyword>
<evidence type="ECO:0000256" key="4">
    <source>
        <dbReference type="ARBA" id="ARBA00023136"/>
    </source>
</evidence>
<feature type="transmembrane region" description="Helical" evidence="5">
    <location>
        <begin position="216"/>
        <end position="237"/>
    </location>
</feature>
<dbReference type="AlphaFoldDB" id="A0A4U8Z690"/>
<evidence type="ECO:0000256" key="2">
    <source>
        <dbReference type="ARBA" id="ARBA00022692"/>
    </source>
</evidence>
<dbReference type="EMBL" id="LR536450">
    <property type="protein sequence ID" value="VFU11118.1"/>
    <property type="molecule type" value="Genomic_DNA"/>
</dbReference>
<evidence type="ECO:0000256" key="5">
    <source>
        <dbReference type="SAM" id="Phobius"/>
    </source>
</evidence>
<evidence type="ECO:0000259" key="6">
    <source>
        <dbReference type="PROSITE" id="PS50801"/>
    </source>
</evidence>
<keyword evidence="3 5" id="KW-1133">Transmembrane helix</keyword>
<evidence type="ECO:0000313" key="7">
    <source>
        <dbReference type="EMBL" id="VFU11118.1"/>
    </source>
</evidence>
<keyword evidence="4 5" id="KW-0472">Membrane</keyword>
<dbReference type="KEGG" id="mtun:MTUNDRAET4_4237"/>
<dbReference type="Gene3D" id="3.30.750.24">
    <property type="entry name" value="STAS domain"/>
    <property type="match status" value="1"/>
</dbReference>
<name>A0A4U8Z690_METTU</name>
<feature type="transmembrane region" description="Helical" evidence="5">
    <location>
        <begin position="140"/>
        <end position="161"/>
    </location>
</feature>
<proteinExistence type="predicted"/>
<dbReference type="InterPro" id="IPR011547">
    <property type="entry name" value="SLC26A/SulP_dom"/>
</dbReference>
<feature type="transmembrane region" description="Helical" evidence="5">
    <location>
        <begin position="347"/>
        <end position="377"/>
    </location>
</feature>
<feature type="transmembrane region" description="Helical" evidence="5">
    <location>
        <begin position="42"/>
        <end position="63"/>
    </location>
</feature>
<dbReference type="Pfam" id="PF01740">
    <property type="entry name" value="STAS"/>
    <property type="match status" value="1"/>
</dbReference>
<dbReference type="SUPFAM" id="SSF52091">
    <property type="entry name" value="SpoIIaa-like"/>
    <property type="match status" value="1"/>
</dbReference>
<dbReference type="Pfam" id="PF00916">
    <property type="entry name" value="Sulfate_transp"/>
    <property type="match status" value="1"/>
</dbReference>